<dbReference type="SUPFAM" id="SSF57625">
    <property type="entry name" value="Invertebrate chitin-binding proteins"/>
    <property type="match status" value="2"/>
</dbReference>
<dbReference type="GO" id="GO:0005576">
    <property type="term" value="C:extracellular region"/>
    <property type="evidence" value="ECO:0007669"/>
    <property type="project" value="InterPro"/>
</dbReference>
<feature type="compositionally biased region" description="Polar residues" evidence="8">
    <location>
        <begin position="512"/>
        <end position="523"/>
    </location>
</feature>
<feature type="chain" id="PRO_5034158240" evidence="9">
    <location>
        <begin position="23"/>
        <end position="633"/>
    </location>
</feature>
<evidence type="ECO:0000313" key="13">
    <source>
        <dbReference type="RefSeq" id="XP_022315650.1"/>
    </source>
</evidence>
<accession>A0A8B8CIS8</accession>
<dbReference type="SMART" id="SM00494">
    <property type="entry name" value="ChtBD2"/>
    <property type="match status" value="2"/>
</dbReference>
<feature type="domain" description="Chitin-binding type-2" evidence="10">
    <location>
        <begin position="578"/>
        <end position="633"/>
    </location>
</feature>
<dbReference type="GO" id="GO:0005975">
    <property type="term" value="P:carbohydrate metabolic process"/>
    <property type="evidence" value="ECO:0007669"/>
    <property type="project" value="InterPro"/>
</dbReference>
<dbReference type="FunFam" id="3.10.50.10:FF:000001">
    <property type="entry name" value="Chitinase 3-like 1"/>
    <property type="match status" value="1"/>
</dbReference>
<evidence type="ECO:0000313" key="12">
    <source>
        <dbReference type="Proteomes" id="UP000694844"/>
    </source>
</evidence>
<dbReference type="RefSeq" id="XP_022315650.1">
    <property type="nucleotide sequence ID" value="XM_022459942.1"/>
</dbReference>
<dbReference type="SUPFAM" id="SSF51445">
    <property type="entry name" value="(Trans)glycosidases"/>
    <property type="match status" value="1"/>
</dbReference>
<dbReference type="Gene3D" id="3.10.50.10">
    <property type="match status" value="1"/>
</dbReference>
<sequence>MAGLKDLITILLVCSLANIGETKYKMVCYYTNWSQYRNGVGKFFPPDIDPHLCTHIVYAFGKLVGNKITNFEWNDNDEYNNLYKQVNDLKMKNPALKTLLAMGGWTAGSLAYSNMASTFENRKEFIESSISWLRKYDFDGLDMDWEYPANRDGKPYDKENFALLCKETREAFNNEAAATGKDRLLFTSAVGAGRSVIDSAYDVPAMAEYMDFICLMTYDLHGSWESVTGLHAGLYASNNDPDKTLNVASAAEYWHQKGAPREKLIIGLATYGRSFTLVDSSQHGVGAPVSGAGLAGPYTREKGVLSYYEICEMQRSGQGVTYRDPVAKVPYFVNPNTKLWVGFDDEASLLAKLTELIIKDGYGGAMTWSLPLDDFTGTICGEGKYPLISLMKKTLDDASGGGPVNPPSTNSPVTDSPTAAPTNAPSTNAPPTNAPPTKAPVTTQAPVVTTESGGGSGVCTHDGTVRDPTDCSKYYLCWDGVVLRPAKSCPEGKLFRSDTKVCDRPELVNCNADSSSTASPTIQATTAKPTTLKPTTEKPTTAKPTTEKPTTTTAKPTTVKPTTTQPPSTTAKPTPAPEISCANNEGKLFPNPTDCTKYIQCVHGSPLTRPCTPGLHFSPTSLTCTWAYLAGCQ</sequence>
<evidence type="ECO:0000259" key="11">
    <source>
        <dbReference type="PROSITE" id="PS51910"/>
    </source>
</evidence>
<evidence type="ECO:0000259" key="10">
    <source>
        <dbReference type="PROSITE" id="PS50940"/>
    </source>
</evidence>
<feature type="signal peptide" evidence="9">
    <location>
        <begin position="1"/>
        <end position="22"/>
    </location>
</feature>
<dbReference type="InterPro" id="IPR002557">
    <property type="entry name" value="Chitin-bd_dom"/>
</dbReference>
<keyword evidence="4 7" id="KW-0378">Hydrolase</keyword>
<dbReference type="InterPro" id="IPR029070">
    <property type="entry name" value="Chitinase_insertion_sf"/>
</dbReference>
<keyword evidence="3 9" id="KW-0732">Signal</keyword>
<evidence type="ECO:0000256" key="4">
    <source>
        <dbReference type="ARBA" id="ARBA00022801"/>
    </source>
</evidence>
<dbReference type="GeneID" id="111119603"/>
<dbReference type="AlphaFoldDB" id="A0A8B8CIS8"/>
<feature type="domain" description="Chitin-binding type-2" evidence="10">
    <location>
        <begin position="456"/>
        <end position="512"/>
    </location>
</feature>
<dbReference type="CDD" id="cd02872">
    <property type="entry name" value="GH18_chitolectin_chitotriosidase"/>
    <property type="match status" value="1"/>
</dbReference>
<dbReference type="PROSITE" id="PS50940">
    <property type="entry name" value="CHIT_BIND_II"/>
    <property type="match status" value="2"/>
</dbReference>
<dbReference type="PANTHER" id="PTHR11177:SF317">
    <property type="entry name" value="CHITINASE 12-RELATED"/>
    <property type="match status" value="1"/>
</dbReference>
<feature type="region of interest" description="Disordered" evidence="8">
    <location>
        <begin position="512"/>
        <end position="577"/>
    </location>
</feature>
<dbReference type="OrthoDB" id="73875at2759"/>
<dbReference type="PROSITE" id="PS01095">
    <property type="entry name" value="GH18_1"/>
    <property type="match status" value="1"/>
</dbReference>
<evidence type="ECO:0000256" key="5">
    <source>
        <dbReference type="ARBA" id="ARBA00023157"/>
    </source>
</evidence>
<keyword evidence="6 7" id="KW-0326">Glycosidase</keyword>
<feature type="compositionally biased region" description="Polar residues" evidence="8">
    <location>
        <begin position="407"/>
        <end position="416"/>
    </location>
</feature>
<dbReference type="Gene3D" id="3.20.20.80">
    <property type="entry name" value="Glycosidases"/>
    <property type="match status" value="1"/>
</dbReference>
<feature type="compositionally biased region" description="Low complexity" evidence="8">
    <location>
        <begin position="524"/>
        <end position="573"/>
    </location>
</feature>
<evidence type="ECO:0000256" key="2">
    <source>
        <dbReference type="ARBA" id="ARBA00022669"/>
    </source>
</evidence>
<dbReference type="GO" id="GO:0004568">
    <property type="term" value="F:chitinase activity"/>
    <property type="evidence" value="ECO:0007669"/>
    <property type="project" value="UniProtKB-ARBA"/>
</dbReference>
<feature type="region of interest" description="Disordered" evidence="8">
    <location>
        <begin position="397"/>
        <end position="463"/>
    </location>
</feature>
<protein>
    <submittedName>
        <fullName evidence="13">Chitinase-3-like protein 1 isoform X3</fullName>
    </submittedName>
</protein>
<gene>
    <name evidence="13" type="primary">LOC111119603</name>
</gene>
<dbReference type="InterPro" id="IPR001223">
    <property type="entry name" value="Glyco_hydro18_cat"/>
</dbReference>
<dbReference type="SMART" id="SM00636">
    <property type="entry name" value="Glyco_18"/>
    <property type="match status" value="1"/>
</dbReference>
<dbReference type="Pfam" id="PF00704">
    <property type="entry name" value="Glyco_hydro_18"/>
    <property type="match status" value="1"/>
</dbReference>
<dbReference type="InterPro" id="IPR011583">
    <property type="entry name" value="Chitinase_II/V-like_cat"/>
</dbReference>
<dbReference type="Pfam" id="PF01607">
    <property type="entry name" value="CBM_14"/>
    <property type="match status" value="2"/>
</dbReference>
<dbReference type="InterPro" id="IPR050314">
    <property type="entry name" value="Glycosyl_Hydrlase_18"/>
</dbReference>
<dbReference type="Gene3D" id="2.170.140.10">
    <property type="entry name" value="Chitin binding domain"/>
    <property type="match status" value="2"/>
</dbReference>
<feature type="compositionally biased region" description="Low complexity" evidence="8">
    <location>
        <begin position="439"/>
        <end position="450"/>
    </location>
</feature>
<dbReference type="InterPro" id="IPR036508">
    <property type="entry name" value="Chitin-bd_dom_sf"/>
</dbReference>
<evidence type="ECO:0000256" key="9">
    <source>
        <dbReference type="SAM" id="SignalP"/>
    </source>
</evidence>
<dbReference type="InterPro" id="IPR017853">
    <property type="entry name" value="GH"/>
</dbReference>
<dbReference type="FunFam" id="3.20.20.80:FF:000007">
    <property type="entry name" value="Acidic mammalian chitinase"/>
    <property type="match status" value="1"/>
</dbReference>
<dbReference type="PANTHER" id="PTHR11177">
    <property type="entry name" value="CHITINASE"/>
    <property type="match status" value="1"/>
</dbReference>
<dbReference type="InterPro" id="IPR001579">
    <property type="entry name" value="Glyco_hydro_18_chit_AS"/>
</dbReference>
<dbReference type="PROSITE" id="PS51910">
    <property type="entry name" value="GH18_2"/>
    <property type="match status" value="1"/>
</dbReference>
<feature type="compositionally biased region" description="Low complexity" evidence="8">
    <location>
        <begin position="417"/>
        <end position="431"/>
    </location>
</feature>
<proteinExistence type="inferred from homology"/>
<evidence type="ECO:0000256" key="1">
    <source>
        <dbReference type="ARBA" id="ARBA00009121"/>
    </source>
</evidence>
<evidence type="ECO:0000256" key="3">
    <source>
        <dbReference type="ARBA" id="ARBA00022729"/>
    </source>
</evidence>
<keyword evidence="5" id="KW-1015">Disulfide bond</keyword>
<comment type="similarity">
    <text evidence="1">Belongs to the glycosyl hydrolase 18 family. Chitinase class II subfamily.</text>
</comment>
<evidence type="ECO:0000256" key="6">
    <source>
        <dbReference type="ARBA" id="ARBA00023295"/>
    </source>
</evidence>
<keyword evidence="2" id="KW-0147">Chitin-binding</keyword>
<dbReference type="SUPFAM" id="SSF54556">
    <property type="entry name" value="Chitinase insertion domain"/>
    <property type="match status" value="1"/>
</dbReference>
<evidence type="ECO:0000256" key="8">
    <source>
        <dbReference type="SAM" id="MobiDB-lite"/>
    </source>
</evidence>
<organism evidence="12 13">
    <name type="scientific">Crassostrea virginica</name>
    <name type="common">Eastern oyster</name>
    <dbReference type="NCBI Taxonomy" id="6565"/>
    <lineage>
        <taxon>Eukaryota</taxon>
        <taxon>Metazoa</taxon>
        <taxon>Spiralia</taxon>
        <taxon>Lophotrochozoa</taxon>
        <taxon>Mollusca</taxon>
        <taxon>Bivalvia</taxon>
        <taxon>Autobranchia</taxon>
        <taxon>Pteriomorphia</taxon>
        <taxon>Ostreida</taxon>
        <taxon>Ostreoidea</taxon>
        <taxon>Ostreidae</taxon>
        <taxon>Crassostrea</taxon>
    </lineage>
</organism>
<feature type="domain" description="GH18" evidence="11">
    <location>
        <begin position="24"/>
        <end position="398"/>
    </location>
</feature>
<keyword evidence="12" id="KW-1185">Reference proteome</keyword>
<reference evidence="13" key="1">
    <citation type="submission" date="2025-08" db="UniProtKB">
        <authorList>
            <consortium name="RefSeq"/>
        </authorList>
    </citation>
    <scope>IDENTIFICATION</scope>
    <source>
        <tissue evidence="13">Whole sample</tissue>
    </source>
</reference>
<name>A0A8B8CIS8_CRAVI</name>
<dbReference type="Proteomes" id="UP000694844">
    <property type="component" value="Chromosome 2"/>
</dbReference>
<dbReference type="GO" id="GO:0008061">
    <property type="term" value="F:chitin binding"/>
    <property type="evidence" value="ECO:0007669"/>
    <property type="project" value="UniProtKB-KW"/>
</dbReference>
<evidence type="ECO:0000256" key="7">
    <source>
        <dbReference type="RuleBase" id="RU000489"/>
    </source>
</evidence>
<dbReference type="GO" id="GO:0006032">
    <property type="term" value="P:chitin catabolic process"/>
    <property type="evidence" value="ECO:0007669"/>
    <property type="project" value="TreeGrafter"/>
</dbReference>